<proteinExistence type="predicted"/>
<dbReference type="EMBL" id="MAQB02000001">
    <property type="protein sequence ID" value="OFJ49513.1"/>
    <property type="molecule type" value="Genomic_DNA"/>
</dbReference>
<sequence length="349" mass="40026">MTIRKTTLGWLADTRPEGATGKRYRKTFDTKREALEYEAWLKTNATQTPGWQPAKRDVRKLTELIEIWHSQHGRQLSSGEDTYSRLKKMAEAMGNPYADKMTGELFAQYRAVRIEAGISASSMNREKSYLQAMFNELARLDIWKGENPLQKVRSFKIPERELSFLTYDQIDLLFAELKKGRNDHVHMISQVCLATGARWSEAETLRRPQVRNGLIQFALTKSKKVRAVPIDADLEAALDGHYQRHSSTIGDERFFSTAYSAFIEALDRTGMILPAGQATHVMRHTFASHFMINGGNILALQKILGHSSLAMTMRYAHLSPEHLVEARQLNPLSRWRKMQDESRREELLT</sequence>
<keyword evidence="1" id="KW-0229">DNA integration</keyword>
<evidence type="ECO:0000256" key="1">
    <source>
        <dbReference type="ARBA" id="ARBA00022908"/>
    </source>
</evidence>
<keyword evidence="3" id="KW-0233">DNA recombination</keyword>
<reference evidence="7 8" key="1">
    <citation type="submission" date="2016-10" db="EMBL/GenBank/DDBJ databases">
        <title>Updated version of Genome Assembly of Janthinobacterium lividum ERGS5:01.</title>
        <authorList>
            <person name="Kumar R."/>
            <person name="Acharya V."/>
            <person name="Singh D."/>
        </authorList>
    </citation>
    <scope>NUCLEOTIDE SEQUENCE [LARGE SCALE GENOMIC DNA]</scope>
    <source>
        <strain evidence="7 8">ERGS5:01</strain>
    </source>
</reference>
<dbReference type="InterPro" id="IPR013762">
    <property type="entry name" value="Integrase-like_cat_sf"/>
</dbReference>
<protein>
    <submittedName>
        <fullName evidence="7">Integrase</fullName>
    </submittedName>
</protein>
<dbReference type="Pfam" id="PF00589">
    <property type="entry name" value="Phage_integrase"/>
    <property type="match status" value="1"/>
</dbReference>
<dbReference type="SUPFAM" id="SSF56349">
    <property type="entry name" value="DNA breaking-rejoining enzymes"/>
    <property type="match status" value="1"/>
</dbReference>
<dbReference type="GO" id="GO:0015074">
    <property type="term" value="P:DNA integration"/>
    <property type="evidence" value="ECO:0007669"/>
    <property type="project" value="UniProtKB-KW"/>
</dbReference>
<feature type="domain" description="Tyr recombinase" evidence="5">
    <location>
        <begin position="160"/>
        <end position="328"/>
    </location>
</feature>
<dbReference type="Gene3D" id="1.10.443.10">
    <property type="entry name" value="Intergrase catalytic core"/>
    <property type="match status" value="1"/>
</dbReference>
<dbReference type="InterPro" id="IPR050090">
    <property type="entry name" value="Tyrosine_recombinase_XerCD"/>
</dbReference>
<name>A0A1E8PT88_9BURK</name>
<comment type="caution">
    <text evidence="7">The sequence shown here is derived from an EMBL/GenBank/DDBJ whole genome shotgun (WGS) entry which is preliminary data.</text>
</comment>
<dbReference type="AlphaFoldDB" id="A0A1E8PT88"/>
<dbReference type="Pfam" id="PF24624">
    <property type="entry name" value="Int_N"/>
    <property type="match status" value="1"/>
</dbReference>
<evidence type="ECO:0000256" key="2">
    <source>
        <dbReference type="ARBA" id="ARBA00023125"/>
    </source>
</evidence>
<accession>A0A1E8PT88</accession>
<evidence type="ECO:0000256" key="4">
    <source>
        <dbReference type="PROSITE-ProRule" id="PRU01248"/>
    </source>
</evidence>
<dbReference type="InterPro" id="IPR011010">
    <property type="entry name" value="DNA_brk_join_enz"/>
</dbReference>
<evidence type="ECO:0000259" key="6">
    <source>
        <dbReference type="PROSITE" id="PS51900"/>
    </source>
</evidence>
<dbReference type="PANTHER" id="PTHR30349:SF93">
    <property type="entry name" value="FELS-2 PROPHAGE PROTEIN"/>
    <property type="match status" value="1"/>
</dbReference>
<dbReference type="InterPro" id="IPR044068">
    <property type="entry name" value="CB"/>
</dbReference>
<gene>
    <name evidence="7" type="ORF">BA896_012125</name>
</gene>
<dbReference type="InterPro" id="IPR057084">
    <property type="entry name" value="Int_N"/>
</dbReference>
<keyword evidence="2 4" id="KW-0238">DNA-binding</keyword>
<evidence type="ECO:0000313" key="7">
    <source>
        <dbReference type="EMBL" id="OFJ49513.1"/>
    </source>
</evidence>
<evidence type="ECO:0000256" key="3">
    <source>
        <dbReference type="ARBA" id="ARBA00023172"/>
    </source>
</evidence>
<dbReference type="CDD" id="cd00796">
    <property type="entry name" value="INT_Rci_Hp1_C"/>
    <property type="match status" value="1"/>
</dbReference>
<dbReference type="GO" id="GO:0003677">
    <property type="term" value="F:DNA binding"/>
    <property type="evidence" value="ECO:0007669"/>
    <property type="project" value="UniProtKB-UniRule"/>
</dbReference>
<dbReference type="PANTHER" id="PTHR30349">
    <property type="entry name" value="PHAGE INTEGRASE-RELATED"/>
    <property type="match status" value="1"/>
</dbReference>
<dbReference type="PROSITE" id="PS51898">
    <property type="entry name" value="TYR_RECOMBINASE"/>
    <property type="match status" value="1"/>
</dbReference>
<evidence type="ECO:0000259" key="5">
    <source>
        <dbReference type="PROSITE" id="PS51898"/>
    </source>
</evidence>
<feature type="domain" description="Core-binding (CB)" evidence="6">
    <location>
        <begin position="59"/>
        <end position="138"/>
    </location>
</feature>
<evidence type="ECO:0000313" key="8">
    <source>
        <dbReference type="Proteomes" id="UP000092634"/>
    </source>
</evidence>
<dbReference type="Proteomes" id="UP000092634">
    <property type="component" value="Unassembled WGS sequence"/>
</dbReference>
<dbReference type="GO" id="GO:0006310">
    <property type="term" value="P:DNA recombination"/>
    <property type="evidence" value="ECO:0007669"/>
    <property type="project" value="UniProtKB-KW"/>
</dbReference>
<organism evidence="7 8">
    <name type="scientific">Janthinobacterium lividum</name>
    <dbReference type="NCBI Taxonomy" id="29581"/>
    <lineage>
        <taxon>Bacteria</taxon>
        <taxon>Pseudomonadati</taxon>
        <taxon>Pseudomonadota</taxon>
        <taxon>Betaproteobacteria</taxon>
        <taxon>Burkholderiales</taxon>
        <taxon>Oxalobacteraceae</taxon>
        <taxon>Janthinobacterium</taxon>
    </lineage>
</organism>
<dbReference type="PROSITE" id="PS51900">
    <property type="entry name" value="CB"/>
    <property type="match status" value="1"/>
</dbReference>
<dbReference type="InterPro" id="IPR002104">
    <property type="entry name" value="Integrase_catalytic"/>
</dbReference>